<dbReference type="EMBL" id="CP045529">
    <property type="protein sequence ID" value="QFU97136.1"/>
    <property type="molecule type" value="Genomic_DNA"/>
</dbReference>
<dbReference type="Proteomes" id="UP000326702">
    <property type="component" value="Chromosome"/>
</dbReference>
<comment type="subcellular location">
    <subcellularLocation>
        <location evidence="1">Cell envelope</location>
    </subcellularLocation>
</comment>
<keyword evidence="3 4" id="KW-0732">Signal</keyword>
<dbReference type="PANTHER" id="PTHR46847">
    <property type="entry name" value="D-ALLOSE-BINDING PERIPLASMIC PROTEIN-RELATED"/>
    <property type="match status" value="1"/>
</dbReference>
<dbReference type="PANTHER" id="PTHR46847:SF1">
    <property type="entry name" value="D-ALLOSE-BINDING PERIPLASMIC PROTEIN-RELATED"/>
    <property type="match status" value="1"/>
</dbReference>
<dbReference type="PROSITE" id="PS51257">
    <property type="entry name" value="PROKAR_LIPOPROTEIN"/>
    <property type="match status" value="1"/>
</dbReference>
<comment type="similarity">
    <text evidence="2">Belongs to the bacterial solute-binding protein 2 family.</text>
</comment>
<evidence type="ECO:0000259" key="5">
    <source>
        <dbReference type="Pfam" id="PF13407"/>
    </source>
</evidence>
<evidence type="ECO:0000313" key="7">
    <source>
        <dbReference type="Proteomes" id="UP000326702"/>
    </source>
</evidence>
<proteinExistence type="inferred from homology"/>
<protein>
    <submittedName>
        <fullName evidence="6">D-ribose-binding periplasmic protein</fullName>
    </submittedName>
</protein>
<dbReference type="KEGG" id="lxl:KDY119_00630"/>
<dbReference type="InterPro" id="IPR028082">
    <property type="entry name" value="Peripla_BP_I"/>
</dbReference>
<keyword evidence="7" id="KW-1185">Reference proteome</keyword>
<feature type="domain" description="Periplasmic binding protein" evidence="5">
    <location>
        <begin position="43"/>
        <end position="300"/>
    </location>
</feature>
<dbReference type="InterPro" id="IPR025997">
    <property type="entry name" value="SBP_2_dom"/>
</dbReference>
<dbReference type="SUPFAM" id="SSF53822">
    <property type="entry name" value="Periplasmic binding protein-like I"/>
    <property type="match status" value="1"/>
</dbReference>
<evidence type="ECO:0000256" key="3">
    <source>
        <dbReference type="ARBA" id="ARBA00022729"/>
    </source>
</evidence>
<gene>
    <name evidence="6" type="ORF">KDY119_00630</name>
</gene>
<dbReference type="AlphaFoldDB" id="A0A5P9Q787"/>
<dbReference type="Gene3D" id="3.40.50.2300">
    <property type="match status" value="2"/>
</dbReference>
<sequence length="353" mass="37247">MRLKTTLAATAAATSVFLLAACSSGGGDASSTSGGGSSSPLVGVDYPRSDSDFWNAYIKYVPEMAKTVGVQLKTTSSQNDISKLADNVQTLVAQGVKGVVIAPQDTAAVIPTLQQLAAKKIPVVSIDTRPDSGKVYMVVRTDNVSYGEKACQYIGKELGGKGNVVMFEGDLSSINGRDRTQGFNDCMKKNFPSIKVFGEPTKWDPPTAVSQLNTVLAGNKVDAIYMQASIFLPSTLQALKQKGLLKKRGEDGHIVIVSNDGVPAEFQAIKDGTMDATVSQPADLYAKYGLQFIKDAIAGKTYQPGDDGHGGKIVKVGDEMLEDQIPAPLVTVDGKFDGSVAVTDQSLWGNQVG</sequence>
<reference evidence="6 7" key="1">
    <citation type="submission" date="2019-10" db="EMBL/GenBank/DDBJ databases">
        <title>Genome sequence of Luteimicrobium xylanilyticum HY-24.</title>
        <authorList>
            <person name="Kim D.Y."/>
            <person name="Park H.-Y."/>
        </authorList>
    </citation>
    <scope>NUCLEOTIDE SEQUENCE [LARGE SCALE GENOMIC DNA]</scope>
    <source>
        <strain evidence="6 7">HY-24</strain>
    </source>
</reference>
<evidence type="ECO:0000313" key="6">
    <source>
        <dbReference type="EMBL" id="QFU97136.1"/>
    </source>
</evidence>
<evidence type="ECO:0000256" key="4">
    <source>
        <dbReference type="SAM" id="SignalP"/>
    </source>
</evidence>
<dbReference type="GO" id="GO:0030246">
    <property type="term" value="F:carbohydrate binding"/>
    <property type="evidence" value="ECO:0007669"/>
    <property type="project" value="UniProtKB-ARBA"/>
</dbReference>
<dbReference type="CDD" id="cd01536">
    <property type="entry name" value="PBP1_ABC_sugar_binding-like"/>
    <property type="match status" value="1"/>
</dbReference>
<dbReference type="Pfam" id="PF13407">
    <property type="entry name" value="Peripla_BP_4"/>
    <property type="match status" value="1"/>
</dbReference>
<organism evidence="6 7">
    <name type="scientific">Luteimicrobium xylanilyticum</name>
    <dbReference type="NCBI Taxonomy" id="1133546"/>
    <lineage>
        <taxon>Bacteria</taxon>
        <taxon>Bacillati</taxon>
        <taxon>Actinomycetota</taxon>
        <taxon>Actinomycetes</taxon>
        <taxon>Micrococcales</taxon>
        <taxon>Luteimicrobium</taxon>
    </lineage>
</organism>
<feature type="chain" id="PRO_5039475805" evidence="4">
    <location>
        <begin position="21"/>
        <end position="353"/>
    </location>
</feature>
<dbReference type="RefSeq" id="WP_036953560.1">
    <property type="nucleotide sequence ID" value="NZ_BAABIH010000013.1"/>
</dbReference>
<evidence type="ECO:0000256" key="2">
    <source>
        <dbReference type="ARBA" id="ARBA00007639"/>
    </source>
</evidence>
<accession>A0A5P9Q787</accession>
<feature type="signal peptide" evidence="4">
    <location>
        <begin position="1"/>
        <end position="20"/>
    </location>
</feature>
<name>A0A5P9Q787_9MICO</name>
<evidence type="ECO:0000256" key="1">
    <source>
        <dbReference type="ARBA" id="ARBA00004196"/>
    </source>
</evidence>
<dbReference type="OrthoDB" id="9813037at2"/>
<dbReference type="GO" id="GO:0030313">
    <property type="term" value="C:cell envelope"/>
    <property type="evidence" value="ECO:0007669"/>
    <property type="project" value="UniProtKB-SubCell"/>
</dbReference>